<keyword evidence="5" id="KW-1185">Reference proteome</keyword>
<evidence type="ECO:0000313" key="4">
    <source>
        <dbReference type="EMBL" id="PXW52494.1"/>
    </source>
</evidence>
<reference evidence="4 5" key="1">
    <citation type="submission" date="2018-05" db="EMBL/GenBank/DDBJ databases">
        <title>Genomic Encyclopedia of Type Strains, Phase IV (KMG-IV): sequencing the most valuable type-strain genomes for metagenomic binning, comparative biology and taxonomic classification.</title>
        <authorList>
            <person name="Goeker M."/>
        </authorList>
    </citation>
    <scope>NUCLEOTIDE SEQUENCE [LARGE SCALE GENOMIC DNA]</scope>
    <source>
        <strain evidence="4 5">DSM 6462</strain>
    </source>
</reference>
<name>A0A2V3TVX8_9HYPH</name>
<dbReference type="InterPro" id="IPR051121">
    <property type="entry name" value="FAH"/>
</dbReference>
<sequence>MKLISFTYDGRDSWGAVQDDVVVDLGAVSAASSQDLRGAIADGLPKALPSSAPRIPLSEITFAPVIPNPDKIFCVGINYASHIAETNRPTPTHPVIFMRVPASQVGHGQPILRPSESVQLDFEGELAVVIGKPVRRVAVEHALDAVAGYSCYNDGSVRDWQRHSSQFAPGKNFFQTGGFGPWLVTADEIEDPAALTLTTRLNGTVMQQAPISDLVFGVAQLISYCSIFTPLVPGDVIVTGTTGGVGLFRDPPVFMKAGDTVEVEISQIGTLANTVADD</sequence>
<dbReference type="SUPFAM" id="SSF56529">
    <property type="entry name" value="FAH"/>
    <property type="match status" value="1"/>
</dbReference>
<dbReference type="EMBL" id="QJJK01000016">
    <property type="protein sequence ID" value="PXW52494.1"/>
    <property type="molecule type" value="Genomic_DNA"/>
</dbReference>
<accession>A0A2V3TVX8</accession>
<dbReference type="GO" id="GO:0016853">
    <property type="term" value="F:isomerase activity"/>
    <property type="evidence" value="ECO:0007669"/>
    <property type="project" value="UniProtKB-ARBA"/>
</dbReference>
<dbReference type="Proteomes" id="UP000248021">
    <property type="component" value="Unassembled WGS sequence"/>
</dbReference>
<evidence type="ECO:0000259" key="3">
    <source>
        <dbReference type="Pfam" id="PF01557"/>
    </source>
</evidence>
<dbReference type="InterPro" id="IPR036663">
    <property type="entry name" value="Fumarylacetoacetase_C_sf"/>
</dbReference>
<comment type="caution">
    <text evidence="4">The sequence shown here is derived from an EMBL/GenBank/DDBJ whole genome shotgun (WGS) entry which is preliminary data.</text>
</comment>
<evidence type="ECO:0000256" key="2">
    <source>
        <dbReference type="ARBA" id="ARBA00022723"/>
    </source>
</evidence>
<feature type="domain" description="Fumarylacetoacetase-like C-terminal" evidence="3">
    <location>
        <begin position="71"/>
        <end position="275"/>
    </location>
</feature>
<protein>
    <submittedName>
        <fullName evidence="4">2-keto-4-pentenoate hydratase/2-oxohepta-3-ene-1,7-dioic acid hydratase in catechol pathway</fullName>
    </submittedName>
</protein>
<dbReference type="InterPro" id="IPR011234">
    <property type="entry name" value="Fumarylacetoacetase-like_C"/>
</dbReference>
<dbReference type="RefSeq" id="WP_110377975.1">
    <property type="nucleotide sequence ID" value="NZ_CAKNFM010000004.1"/>
</dbReference>
<dbReference type="PANTHER" id="PTHR42796">
    <property type="entry name" value="FUMARYLACETOACETATE HYDROLASE DOMAIN-CONTAINING PROTEIN 2A-RELATED"/>
    <property type="match status" value="1"/>
</dbReference>
<dbReference type="OrthoDB" id="5197601at2"/>
<gene>
    <name evidence="4" type="ORF">C7450_11668</name>
</gene>
<dbReference type="PANTHER" id="PTHR42796:SF4">
    <property type="entry name" value="FUMARYLACETOACETATE HYDROLASE DOMAIN-CONTAINING PROTEIN 2A"/>
    <property type="match status" value="1"/>
</dbReference>
<dbReference type="Pfam" id="PF01557">
    <property type="entry name" value="FAA_hydrolase"/>
    <property type="match status" value="1"/>
</dbReference>
<dbReference type="FunFam" id="3.90.850.10:FF:000002">
    <property type="entry name" value="2-hydroxyhepta-2,4-diene-1,7-dioate isomerase"/>
    <property type="match status" value="1"/>
</dbReference>
<dbReference type="GO" id="GO:0019752">
    <property type="term" value="P:carboxylic acid metabolic process"/>
    <property type="evidence" value="ECO:0007669"/>
    <property type="project" value="UniProtKB-ARBA"/>
</dbReference>
<dbReference type="AlphaFoldDB" id="A0A2V3TVX8"/>
<dbReference type="GO" id="GO:0046872">
    <property type="term" value="F:metal ion binding"/>
    <property type="evidence" value="ECO:0007669"/>
    <property type="project" value="UniProtKB-KW"/>
</dbReference>
<proteinExistence type="inferred from homology"/>
<keyword evidence="2" id="KW-0479">Metal-binding</keyword>
<comment type="similarity">
    <text evidence="1">Belongs to the FAH family.</text>
</comment>
<evidence type="ECO:0000256" key="1">
    <source>
        <dbReference type="ARBA" id="ARBA00010211"/>
    </source>
</evidence>
<dbReference type="Gene3D" id="3.90.850.10">
    <property type="entry name" value="Fumarylacetoacetase-like, C-terminal domain"/>
    <property type="match status" value="1"/>
</dbReference>
<organism evidence="4 5">
    <name type="scientific">Chelatococcus asaccharovorans</name>
    <dbReference type="NCBI Taxonomy" id="28210"/>
    <lineage>
        <taxon>Bacteria</taxon>
        <taxon>Pseudomonadati</taxon>
        <taxon>Pseudomonadota</taxon>
        <taxon>Alphaproteobacteria</taxon>
        <taxon>Hyphomicrobiales</taxon>
        <taxon>Chelatococcaceae</taxon>
        <taxon>Chelatococcus</taxon>
    </lineage>
</organism>
<evidence type="ECO:0000313" key="5">
    <source>
        <dbReference type="Proteomes" id="UP000248021"/>
    </source>
</evidence>